<dbReference type="Pfam" id="PF00034">
    <property type="entry name" value="Cytochrom_C"/>
    <property type="match status" value="1"/>
</dbReference>
<organism evidence="7 8">
    <name type="scientific">Puia dinghuensis</name>
    <dbReference type="NCBI Taxonomy" id="1792502"/>
    <lineage>
        <taxon>Bacteria</taxon>
        <taxon>Pseudomonadati</taxon>
        <taxon>Bacteroidota</taxon>
        <taxon>Chitinophagia</taxon>
        <taxon>Chitinophagales</taxon>
        <taxon>Chitinophagaceae</taxon>
        <taxon>Puia</taxon>
    </lineage>
</organism>
<dbReference type="GO" id="GO:0020037">
    <property type="term" value="F:heme binding"/>
    <property type="evidence" value="ECO:0007669"/>
    <property type="project" value="InterPro"/>
</dbReference>
<evidence type="ECO:0000256" key="1">
    <source>
        <dbReference type="ARBA" id="ARBA00022617"/>
    </source>
</evidence>
<keyword evidence="3 4" id="KW-0408">Iron</keyword>
<feature type="compositionally biased region" description="Low complexity" evidence="5">
    <location>
        <begin position="329"/>
        <end position="360"/>
    </location>
</feature>
<dbReference type="AlphaFoldDB" id="A0A8J2UHQ2"/>
<proteinExistence type="predicted"/>
<gene>
    <name evidence="7" type="ORF">GCM10011511_49450</name>
</gene>
<feature type="region of interest" description="Disordered" evidence="5">
    <location>
        <begin position="318"/>
        <end position="364"/>
    </location>
</feature>
<evidence type="ECO:0000256" key="4">
    <source>
        <dbReference type="PROSITE-ProRule" id="PRU00433"/>
    </source>
</evidence>
<evidence type="ECO:0000256" key="5">
    <source>
        <dbReference type="SAM" id="MobiDB-lite"/>
    </source>
</evidence>
<sequence>MMLWSCNDSGGVHDPNVGDLLPSISFVVDPGKDTVLKTPGGALLRIAAGTFETSTPSAVQLEVKEAFNPTDMLRGRLIRSNSDDLSSGGIIYINVAAGQSVSINKPISVSIPAKDPQPGMMVYKGEAADSDRVNWTDPRSLEGSSAAAAADDAGKTLFESRCASCHGLRNEVAAPPMAWITRRRDRQWLYSFTRNNATLLWRGDAYSCYLFNRYKAPMPLFKDLSDTDLASLYHYVDRASRGIDSNSVVDHRRAFDSCVHNDPTCAGTADRAQASAPSASQDPGEGASASQGDAAAYYTFSIDKHGWYNVARKGGESARAGASTRPDADAATNTTAKSDAAASSSTSASASSGNDATTADPVKQADASLQACPCWCNEAAYRRADSLGRDRSGGRR</sequence>
<keyword evidence="8" id="KW-1185">Reference proteome</keyword>
<keyword evidence="2 4" id="KW-0479">Metal-binding</keyword>
<dbReference type="PROSITE" id="PS51007">
    <property type="entry name" value="CYTC"/>
    <property type="match status" value="1"/>
</dbReference>
<comment type="caution">
    <text evidence="7">The sequence shown here is derived from an EMBL/GenBank/DDBJ whole genome shotgun (WGS) entry which is preliminary data.</text>
</comment>
<evidence type="ECO:0000313" key="7">
    <source>
        <dbReference type="EMBL" id="GGB19807.1"/>
    </source>
</evidence>
<dbReference type="EMBL" id="BMJC01000005">
    <property type="protein sequence ID" value="GGB19807.1"/>
    <property type="molecule type" value="Genomic_DNA"/>
</dbReference>
<feature type="compositionally biased region" description="Low complexity" evidence="5">
    <location>
        <begin position="269"/>
        <end position="283"/>
    </location>
</feature>
<keyword evidence="1 4" id="KW-0349">Heme</keyword>
<dbReference type="Gene3D" id="1.10.760.10">
    <property type="entry name" value="Cytochrome c-like domain"/>
    <property type="match status" value="1"/>
</dbReference>
<evidence type="ECO:0000256" key="2">
    <source>
        <dbReference type="ARBA" id="ARBA00022723"/>
    </source>
</evidence>
<dbReference type="InterPro" id="IPR036909">
    <property type="entry name" value="Cyt_c-like_dom_sf"/>
</dbReference>
<evidence type="ECO:0000256" key="3">
    <source>
        <dbReference type="ARBA" id="ARBA00023004"/>
    </source>
</evidence>
<evidence type="ECO:0000259" key="6">
    <source>
        <dbReference type="PROSITE" id="PS51007"/>
    </source>
</evidence>
<dbReference type="Proteomes" id="UP000607559">
    <property type="component" value="Unassembled WGS sequence"/>
</dbReference>
<dbReference type="SUPFAM" id="SSF46626">
    <property type="entry name" value="Cytochrome c"/>
    <property type="match status" value="1"/>
</dbReference>
<accession>A0A8J2UHQ2</accession>
<reference evidence="7" key="1">
    <citation type="journal article" date="2014" name="Int. J. Syst. Evol. Microbiol.">
        <title>Complete genome sequence of Corynebacterium casei LMG S-19264T (=DSM 44701T), isolated from a smear-ripened cheese.</title>
        <authorList>
            <consortium name="US DOE Joint Genome Institute (JGI-PGF)"/>
            <person name="Walter F."/>
            <person name="Albersmeier A."/>
            <person name="Kalinowski J."/>
            <person name="Ruckert C."/>
        </authorList>
    </citation>
    <scope>NUCLEOTIDE SEQUENCE</scope>
    <source>
        <strain evidence="7">CGMCC 1.15448</strain>
    </source>
</reference>
<feature type="region of interest" description="Disordered" evidence="5">
    <location>
        <begin position="268"/>
        <end position="290"/>
    </location>
</feature>
<reference evidence="7" key="2">
    <citation type="submission" date="2020-09" db="EMBL/GenBank/DDBJ databases">
        <authorList>
            <person name="Sun Q."/>
            <person name="Zhou Y."/>
        </authorList>
    </citation>
    <scope>NUCLEOTIDE SEQUENCE</scope>
    <source>
        <strain evidence="7">CGMCC 1.15448</strain>
    </source>
</reference>
<evidence type="ECO:0000313" key="8">
    <source>
        <dbReference type="Proteomes" id="UP000607559"/>
    </source>
</evidence>
<feature type="domain" description="Cytochrome c" evidence="6">
    <location>
        <begin position="149"/>
        <end position="240"/>
    </location>
</feature>
<dbReference type="InterPro" id="IPR009056">
    <property type="entry name" value="Cyt_c-like_dom"/>
</dbReference>
<protein>
    <recommendedName>
        <fullName evidence="6">Cytochrome c domain-containing protein</fullName>
    </recommendedName>
</protein>
<name>A0A8J2UHQ2_9BACT</name>
<dbReference type="GO" id="GO:0009055">
    <property type="term" value="F:electron transfer activity"/>
    <property type="evidence" value="ECO:0007669"/>
    <property type="project" value="InterPro"/>
</dbReference>
<dbReference type="GO" id="GO:0046872">
    <property type="term" value="F:metal ion binding"/>
    <property type="evidence" value="ECO:0007669"/>
    <property type="project" value="UniProtKB-KW"/>
</dbReference>